<sequence length="408" mass="43060">MVMAGLWARSSVTAKVVTGVAVVAVAAGATGVAVAQSGGSDDRDRATVVRVIDGDTIDAEVNGEVQRVRLLNVDTPETKHPEKPVQCLGPEATAFLEELLAPGEQIELVYDVERTDRYDRTLAGVYKDDSLVNADLAEAGLGVAVLYEPNDRFYAEVLEAQERAEEAGEGLHDAAVECTVPALAEALPPLEDLPAAIPADAAGVAAALAAAAPVIAAGEALGAALDLVESGGHVVLSKAYGGLALELRKRSDVALPAAVAYQQGLLAKEAELAEEARVAAEKAAEEKLAAEKAAAEKKAAEERAAAEQKAAEERAAEEAHQAEQDRAAEAERQQAEAERQQAEAERQADRAREREDARQAERNRSNERQQETPRRQQPSNSGYGTDADFPGYTGPRCYAPGGQAWKPC</sequence>
<dbReference type="EMBL" id="BMLQ01000003">
    <property type="protein sequence ID" value="GGO43485.1"/>
    <property type="molecule type" value="Genomic_DNA"/>
</dbReference>
<evidence type="ECO:0000256" key="2">
    <source>
        <dbReference type="SAM" id="SignalP"/>
    </source>
</evidence>
<dbReference type="Gene3D" id="2.40.50.90">
    <property type="match status" value="1"/>
</dbReference>
<comment type="caution">
    <text evidence="4">The sequence shown here is derived from an EMBL/GenBank/DDBJ whole genome shotgun (WGS) entry which is preliminary data.</text>
</comment>
<reference evidence="5" key="1">
    <citation type="journal article" date="2019" name="Int. J. Syst. Evol. Microbiol.">
        <title>The Global Catalogue of Microorganisms (GCM) 10K type strain sequencing project: providing services to taxonomists for standard genome sequencing and annotation.</title>
        <authorList>
            <consortium name="The Broad Institute Genomics Platform"/>
            <consortium name="The Broad Institute Genome Sequencing Center for Infectious Disease"/>
            <person name="Wu L."/>
            <person name="Ma J."/>
        </authorList>
    </citation>
    <scope>NUCLEOTIDE SEQUENCE [LARGE SCALE GENOMIC DNA]</scope>
    <source>
        <strain evidence="5">CGMCC 1.7064</strain>
    </source>
</reference>
<gene>
    <name evidence="4" type="ORF">GCM10010977_11730</name>
</gene>
<proteinExistence type="predicted"/>
<feature type="signal peptide" evidence="2">
    <location>
        <begin position="1"/>
        <end position="35"/>
    </location>
</feature>
<evidence type="ECO:0000313" key="4">
    <source>
        <dbReference type="EMBL" id="GGO43485.1"/>
    </source>
</evidence>
<dbReference type="InterPro" id="IPR035437">
    <property type="entry name" value="SNase_OB-fold_sf"/>
</dbReference>
<feature type="domain" description="TNase-like" evidence="3">
    <location>
        <begin position="42"/>
        <end position="174"/>
    </location>
</feature>
<protein>
    <recommendedName>
        <fullName evidence="3">TNase-like domain-containing protein</fullName>
    </recommendedName>
</protein>
<feature type="chain" id="PRO_5047203300" description="TNase-like domain-containing protein" evidence="2">
    <location>
        <begin position="36"/>
        <end position="408"/>
    </location>
</feature>
<dbReference type="InterPro" id="IPR016071">
    <property type="entry name" value="Staphylococal_nuclease_OB-fold"/>
</dbReference>
<organism evidence="4 5">
    <name type="scientific">Citricoccus zhacaiensis</name>
    <dbReference type="NCBI Taxonomy" id="489142"/>
    <lineage>
        <taxon>Bacteria</taxon>
        <taxon>Bacillati</taxon>
        <taxon>Actinomycetota</taxon>
        <taxon>Actinomycetes</taxon>
        <taxon>Micrococcales</taxon>
        <taxon>Micrococcaceae</taxon>
        <taxon>Citricoccus</taxon>
    </lineage>
</organism>
<dbReference type="SMART" id="SM00318">
    <property type="entry name" value="SNc"/>
    <property type="match status" value="1"/>
</dbReference>
<dbReference type="SUPFAM" id="SSF50199">
    <property type="entry name" value="Staphylococcal nuclease"/>
    <property type="match status" value="1"/>
</dbReference>
<feature type="compositionally biased region" description="Basic and acidic residues" evidence="1">
    <location>
        <begin position="294"/>
        <end position="374"/>
    </location>
</feature>
<accession>A0ABQ2LV75</accession>
<keyword evidence="2" id="KW-0732">Signal</keyword>
<dbReference type="Pfam" id="PF00565">
    <property type="entry name" value="SNase"/>
    <property type="match status" value="1"/>
</dbReference>
<keyword evidence="5" id="KW-1185">Reference proteome</keyword>
<evidence type="ECO:0000313" key="5">
    <source>
        <dbReference type="Proteomes" id="UP000642509"/>
    </source>
</evidence>
<dbReference type="Proteomes" id="UP000642509">
    <property type="component" value="Unassembled WGS sequence"/>
</dbReference>
<evidence type="ECO:0000259" key="3">
    <source>
        <dbReference type="PROSITE" id="PS50830"/>
    </source>
</evidence>
<name>A0ABQ2LV75_9MICC</name>
<feature type="region of interest" description="Disordered" evidence="1">
    <location>
        <begin position="294"/>
        <end position="408"/>
    </location>
</feature>
<dbReference type="PROSITE" id="PS50830">
    <property type="entry name" value="TNASE_3"/>
    <property type="match status" value="1"/>
</dbReference>
<evidence type="ECO:0000256" key="1">
    <source>
        <dbReference type="SAM" id="MobiDB-lite"/>
    </source>
</evidence>